<dbReference type="Pfam" id="PF14689">
    <property type="entry name" value="SPOB_a"/>
    <property type="match status" value="1"/>
</dbReference>
<dbReference type="InterPro" id="IPR005467">
    <property type="entry name" value="His_kinase_dom"/>
</dbReference>
<dbReference type="Pfam" id="PF00989">
    <property type="entry name" value="PAS"/>
    <property type="match status" value="1"/>
</dbReference>
<dbReference type="InterPro" id="IPR036890">
    <property type="entry name" value="HATPase_C_sf"/>
</dbReference>
<dbReference type="Gene3D" id="1.10.287.130">
    <property type="match status" value="1"/>
</dbReference>
<dbReference type="SUPFAM" id="SSF55785">
    <property type="entry name" value="PYP-like sensor domain (PAS domain)"/>
    <property type="match status" value="1"/>
</dbReference>
<feature type="domain" description="Histidine kinase" evidence="17">
    <location>
        <begin position="351"/>
        <end position="546"/>
    </location>
</feature>
<accession>A0ABP6RCN4</accession>
<evidence type="ECO:0000256" key="13">
    <source>
        <dbReference type="ARBA" id="ARBA00023136"/>
    </source>
</evidence>
<dbReference type="InterPro" id="IPR039506">
    <property type="entry name" value="SPOB_a"/>
</dbReference>
<evidence type="ECO:0000259" key="17">
    <source>
        <dbReference type="PROSITE" id="PS50109"/>
    </source>
</evidence>
<evidence type="ECO:0000256" key="11">
    <source>
        <dbReference type="ARBA" id="ARBA00022989"/>
    </source>
</evidence>
<evidence type="ECO:0000259" key="18">
    <source>
        <dbReference type="PROSITE" id="PS50112"/>
    </source>
</evidence>
<dbReference type="PROSITE" id="PS50109">
    <property type="entry name" value="HIS_KIN"/>
    <property type="match status" value="1"/>
</dbReference>
<protein>
    <recommendedName>
        <fullName evidence="14">Sensor-like histidine kinase SenX3</fullName>
        <ecNumber evidence="3">2.7.13.3</ecNumber>
    </recommendedName>
</protein>
<evidence type="ECO:0000256" key="10">
    <source>
        <dbReference type="ARBA" id="ARBA00022840"/>
    </source>
</evidence>
<proteinExistence type="predicted"/>
<reference evidence="20" key="1">
    <citation type="journal article" date="2019" name="Int. J. Syst. Evol. Microbiol.">
        <title>The Global Catalogue of Microorganisms (GCM) 10K type strain sequencing project: providing services to taxonomists for standard genome sequencing and annotation.</title>
        <authorList>
            <consortium name="The Broad Institute Genomics Platform"/>
            <consortium name="The Broad Institute Genome Sequencing Center for Infectious Disease"/>
            <person name="Wu L."/>
            <person name="Ma J."/>
        </authorList>
    </citation>
    <scope>NUCLEOTIDE SEQUENCE [LARGE SCALE GENOMIC DNA]</scope>
    <source>
        <strain evidence="20">JCM 11483</strain>
    </source>
</reference>
<evidence type="ECO:0000256" key="16">
    <source>
        <dbReference type="SAM" id="Phobius"/>
    </source>
</evidence>
<dbReference type="EMBL" id="BAAAYG010000005">
    <property type="protein sequence ID" value="GAA3284267.1"/>
    <property type="molecule type" value="Genomic_DNA"/>
</dbReference>
<evidence type="ECO:0000256" key="7">
    <source>
        <dbReference type="ARBA" id="ARBA00022692"/>
    </source>
</evidence>
<keyword evidence="5" id="KW-0597">Phosphoprotein</keyword>
<comment type="caution">
    <text evidence="19">The sequence shown here is derived from an EMBL/GenBank/DDBJ whole genome shotgun (WGS) entry which is preliminary data.</text>
</comment>
<keyword evidence="20" id="KW-1185">Reference proteome</keyword>
<feature type="domain" description="PAS" evidence="18">
    <location>
        <begin position="207"/>
        <end position="255"/>
    </location>
</feature>
<keyword evidence="12" id="KW-0902">Two-component regulatory system</keyword>
<evidence type="ECO:0000313" key="19">
    <source>
        <dbReference type="EMBL" id="GAA3284267.1"/>
    </source>
</evidence>
<evidence type="ECO:0000256" key="2">
    <source>
        <dbReference type="ARBA" id="ARBA00004651"/>
    </source>
</evidence>
<evidence type="ECO:0000256" key="14">
    <source>
        <dbReference type="ARBA" id="ARBA00039401"/>
    </source>
</evidence>
<dbReference type="InterPro" id="IPR003594">
    <property type="entry name" value="HATPase_dom"/>
</dbReference>
<dbReference type="InterPro" id="IPR029151">
    <property type="entry name" value="Sensor-like_sf"/>
</dbReference>
<dbReference type="InterPro" id="IPR050351">
    <property type="entry name" value="BphY/WalK/GraS-like"/>
</dbReference>
<feature type="transmembrane region" description="Helical" evidence="16">
    <location>
        <begin position="15"/>
        <end position="36"/>
    </location>
</feature>
<dbReference type="PANTHER" id="PTHR42878:SF7">
    <property type="entry name" value="SENSOR HISTIDINE KINASE GLRK"/>
    <property type="match status" value="1"/>
</dbReference>
<feature type="compositionally biased region" description="Pro residues" evidence="15">
    <location>
        <begin position="552"/>
        <end position="565"/>
    </location>
</feature>
<dbReference type="CDD" id="cd00130">
    <property type="entry name" value="PAS"/>
    <property type="match status" value="1"/>
</dbReference>
<dbReference type="Gene3D" id="3.30.450.20">
    <property type="entry name" value="PAS domain"/>
    <property type="match status" value="2"/>
</dbReference>
<evidence type="ECO:0000256" key="15">
    <source>
        <dbReference type="SAM" id="MobiDB-lite"/>
    </source>
</evidence>
<keyword evidence="8" id="KW-0547">Nucleotide-binding</keyword>
<dbReference type="RefSeq" id="WP_344719748.1">
    <property type="nucleotide sequence ID" value="NZ_BAAAYG010000005.1"/>
</dbReference>
<evidence type="ECO:0000256" key="8">
    <source>
        <dbReference type="ARBA" id="ARBA00022741"/>
    </source>
</evidence>
<dbReference type="InterPro" id="IPR035965">
    <property type="entry name" value="PAS-like_dom_sf"/>
</dbReference>
<dbReference type="InterPro" id="IPR013767">
    <property type="entry name" value="PAS_fold"/>
</dbReference>
<sequence>MAASRRRRIPLSRRLFLVNVLLLVGIVLAVGSLWFVHERREVQIEYEHRAMTMAETVAAMPRVREDLTAEDPSETLAPLAETLRQASGFRYIVIVDRHGIRQSHPVEEAIGKPPHTDPTPVLEGETWTGTERGPAGLTLRARVPVRADDGETVTGYVSAGILAGDVRVASREDIPYILGVSGLVLLLGGGGAHLLARSIRAQTRGLEPEQIAELLDSREALLHAIGDGVLALDQDGRIVLANPPARRLLGLPAEDAEVLGRSPHQLGLDEDLATALVDGPGGQAGHSAEPGSEDAGELLAAGDRILICRRRRVRPEEPGGGTVITLRDQTDLRRLAEQLDGAQTVTRGLRAQRHEFANRIHTIAGMLELGAVDRARAFVAELSAETTRDGAEIAERLADPAVAALTLAKAAQAAERQVEFTLAELSSLPDDLEPGLRDDLLLIIGNLVDNALDAAGARGRVELLVRQHALEGRRVVEIRVTDSGPGLAAGQEQVFAAGFSTKSGAGESDRGLGLALVRQACRRRGGDVVVDVEEETTFSAYVPRERQETPEPTEPSEPAEPPEPSTPGGAPVPEDQEEDR</sequence>
<dbReference type="Proteomes" id="UP001501736">
    <property type="component" value="Unassembled WGS sequence"/>
</dbReference>
<dbReference type="Gene3D" id="3.30.565.10">
    <property type="entry name" value="Histidine kinase-like ATPase, C-terminal domain"/>
    <property type="match status" value="1"/>
</dbReference>
<keyword evidence="6" id="KW-0808">Transferase</keyword>
<dbReference type="InterPro" id="IPR016120">
    <property type="entry name" value="Sig_transdc_His_kin_SpoOB"/>
</dbReference>
<evidence type="ECO:0000256" key="6">
    <source>
        <dbReference type="ARBA" id="ARBA00022679"/>
    </source>
</evidence>
<dbReference type="SUPFAM" id="SSF103190">
    <property type="entry name" value="Sensory domain-like"/>
    <property type="match status" value="1"/>
</dbReference>
<evidence type="ECO:0000313" key="20">
    <source>
        <dbReference type="Proteomes" id="UP001501736"/>
    </source>
</evidence>
<dbReference type="InterPro" id="IPR000014">
    <property type="entry name" value="PAS"/>
</dbReference>
<keyword evidence="7 16" id="KW-0812">Transmembrane</keyword>
<organism evidence="19 20">
    <name type="scientific">Nesterenkonia halobia</name>
    <dbReference type="NCBI Taxonomy" id="37922"/>
    <lineage>
        <taxon>Bacteria</taxon>
        <taxon>Bacillati</taxon>
        <taxon>Actinomycetota</taxon>
        <taxon>Actinomycetes</taxon>
        <taxon>Micrococcales</taxon>
        <taxon>Micrococcaceae</taxon>
        <taxon>Nesterenkonia</taxon>
    </lineage>
</organism>
<dbReference type="InterPro" id="IPR033463">
    <property type="entry name" value="sCache_3"/>
</dbReference>
<comment type="catalytic activity">
    <reaction evidence="1">
        <text>ATP + protein L-histidine = ADP + protein N-phospho-L-histidine.</text>
        <dbReference type="EC" id="2.7.13.3"/>
    </reaction>
</comment>
<dbReference type="SUPFAM" id="SSF55874">
    <property type="entry name" value="ATPase domain of HSP90 chaperone/DNA topoisomerase II/histidine kinase"/>
    <property type="match status" value="1"/>
</dbReference>
<keyword evidence="13 16" id="KW-0472">Membrane</keyword>
<keyword evidence="9 19" id="KW-0418">Kinase</keyword>
<dbReference type="SMART" id="SM00091">
    <property type="entry name" value="PAS"/>
    <property type="match status" value="1"/>
</dbReference>
<keyword evidence="4" id="KW-1003">Cell membrane</keyword>
<evidence type="ECO:0000256" key="9">
    <source>
        <dbReference type="ARBA" id="ARBA00022777"/>
    </source>
</evidence>
<keyword evidence="11 16" id="KW-1133">Transmembrane helix</keyword>
<comment type="subcellular location">
    <subcellularLocation>
        <location evidence="2">Cell membrane</location>
        <topology evidence="2">Multi-pass membrane protein</topology>
    </subcellularLocation>
</comment>
<dbReference type="Pfam" id="PF02518">
    <property type="entry name" value="HATPase_c"/>
    <property type="match status" value="1"/>
</dbReference>
<evidence type="ECO:0000256" key="5">
    <source>
        <dbReference type="ARBA" id="ARBA00022553"/>
    </source>
</evidence>
<evidence type="ECO:0000256" key="1">
    <source>
        <dbReference type="ARBA" id="ARBA00000085"/>
    </source>
</evidence>
<evidence type="ECO:0000256" key="4">
    <source>
        <dbReference type="ARBA" id="ARBA00022475"/>
    </source>
</evidence>
<dbReference type="Pfam" id="PF17203">
    <property type="entry name" value="sCache_3_2"/>
    <property type="match status" value="1"/>
</dbReference>
<dbReference type="EC" id="2.7.13.3" evidence="3"/>
<keyword evidence="10" id="KW-0067">ATP-binding</keyword>
<feature type="region of interest" description="Disordered" evidence="15">
    <location>
        <begin position="534"/>
        <end position="580"/>
    </location>
</feature>
<dbReference type="InterPro" id="IPR004358">
    <property type="entry name" value="Sig_transdc_His_kin-like_C"/>
</dbReference>
<dbReference type="PROSITE" id="PS50112">
    <property type="entry name" value="PAS"/>
    <property type="match status" value="1"/>
</dbReference>
<gene>
    <name evidence="19" type="ORF">GCM10020260_14460</name>
</gene>
<name>A0ABP6RCN4_9MICC</name>
<evidence type="ECO:0000256" key="3">
    <source>
        <dbReference type="ARBA" id="ARBA00012438"/>
    </source>
</evidence>
<dbReference type="SUPFAM" id="SSF55890">
    <property type="entry name" value="Sporulation response regulatory protein Spo0B"/>
    <property type="match status" value="1"/>
</dbReference>
<dbReference type="PRINTS" id="PR00344">
    <property type="entry name" value="BCTRLSENSOR"/>
</dbReference>
<dbReference type="SMART" id="SM00387">
    <property type="entry name" value="HATPase_c"/>
    <property type="match status" value="1"/>
</dbReference>
<feature type="transmembrane region" description="Helical" evidence="16">
    <location>
        <begin position="176"/>
        <end position="196"/>
    </location>
</feature>
<evidence type="ECO:0000256" key="12">
    <source>
        <dbReference type="ARBA" id="ARBA00023012"/>
    </source>
</evidence>
<dbReference type="GO" id="GO:0016301">
    <property type="term" value="F:kinase activity"/>
    <property type="evidence" value="ECO:0007669"/>
    <property type="project" value="UniProtKB-KW"/>
</dbReference>
<dbReference type="PANTHER" id="PTHR42878">
    <property type="entry name" value="TWO-COMPONENT HISTIDINE KINASE"/>
    <property type="match status" value="1"/>
</dbReference>